<keyword evidence="6" id="KW-0297">G-protein coupled receptor</keyword>
<reference evidence="15" key="3">
    <citation type="submission" date="2025-09" db="UniProtKB">
        <authorList>
            <consortium name="Ensembl"/>
        </authorList>
    </citation>
    <scope>IDENTIFICATION</scope>
</reference>
<evidence type="ECO:0000256" key="1">
    <source>
        <dbReference type="ARBA" id="ARBA00004651"/>
    </source>
</evidence>
<keyword evidence="7 13" id="KW-0472">Membrane</keyword>
<keyword evidence="5 13" id="KW-1133">Transmembrane helix</keyword>
<dbReference type="InterPro" id="IPR000276">
    <property type="entry name" value="GPCR_Rhodpsn"/>
</dbReference>
<proteinExistence type="predicted"/>
<dbReference type="GO" id="GO:0042923">
    <property type="term" value="F:neuropeptide binding"/>
    <property type="evidence" value="ECO:0007669"/>
    <property type="project" value="TreeGrafter"/>
</dbReference>
<accession>A0A8C7PWZ7</accession>
<keyword evidence="10" id="KW-0325">Glycoprotein</keyword>
<dbReference type="PRINTS" id="PR00237">
    <property type="entry name" value="GPCRRHODOPSN"/>
</dbReference>
<evidence type="ECO:0000256" key="4">
    <source>
        <dbReference type="ARBA" id="ARBA00022692"/>
    </source>
</evidence>
<keyword evidence="8" id="KW-0564">Palmitate</keyword>
<keyword evidence="3" id="KW-1003">Cell membrane</keyword>
<evidence type="ECO:0000256" key="3">
    <source>
        <dbReference type="ARBA" id="ARBA00022475"/>
    </source>
</evidence>
<dbReference type="Ensembl" id="ENSOMYT00000031700.2">
    <property type="protein sequence ID" value="ENSOMYP00000029043.2"/>
    <property type="gene ID" value="ENSOMYG00000013622.2"/>
</dbReference>
<dbReference type="PROSITE" id="PS50262">
    <property type="entry name" value="G_PROTEIN_RECEP_F1_2"/>
    <property type="match status" value="1"/>
</dbReference>
<reference evidence="15" key="1">
    <citation type="submission" date="2020-07" db="EMBL/GenBank/DDBJ databases">
        <title>A long reads based de novo assembly of the rainbow trout Arlee double haploid line genome.</title>
        <authorList>
            <person name="Gao G."/>
            <person name="Palti Y."/>
        </authorList>
    </citation>
    <scope>NUCLEOTIDE SEQUENCE [LARGE SCALE GENOMIC DNA]</scope>
</reference>
<evidence type="ECO:0000256" key="11">
    <source>
        <dbReference type="ARBA" id="ARBA00023224"/>
    </source>
</evidence>
<feature type="transmembrane region" description="Helical" evidence="13">
    <location>
        <begin position="57"/>
        <end position="79"/>
    </location>
</feature>
<evidence type="ECO:0000256" key="2">
    <source>
        <dbReference type="ARBA" id="ARBA00019471"/>
    </source>
</evidence>
<evidence type="ECO:0000256" key="13">
    <source>
        <dbReference type="SAM" id="Phobius"/>
    </source>
</evidence>
<dbReference type="GO" id="GO:0005886">
    <property type="term" value="C:plasma membrane"/>
    <property type="evidence" value="ECO:0007669"/>
    <property type="project" value="UniProtKB-SubCell"/>
</dbReference>
<dbReference type="AlphaFoldDB" id="A0A8C7PWZ7"/>
<sequence>MVHHPKDIMPTCGTLSTPCKDKTCNKNKYGTESQNSTTKTLLIIAYSVIKQMHSVTCLFIINLSVADLMITLLNTPFILARFVKSTWDFGKTICHVSRFMQYCSVHLSVLSLVSFALDRHQVTNLL</sequence>
<dbReference type="GO" id="GO:0008188">
    <property type="term" value="F:neuropeptide receptor activity"/>
    <property type="evidence" value="ECO:0007669"/>
    <property type="project" value="TreeGrafter"/>
</dbReference>
<dbReference type="Pfam" id="PF00001">
    <property type="entry name" value="7tm_1"/>
    <property type="match status" value="1"/>
</dbReference>
<evidence type="ECO:0000256" key="12">
    <source>
        <dbReference type="ARBA" id="ARBA00023288"/>
    </source>
</evidence>
<dbReference type="Gene3D" id="1.20.1070.10">
    <property type="entry name" value="Rhodopsin 7-helix transmembrane proteins"/>
    <property type="match status" value="1"/>
</dbReference>
<keyword evidence="4 13" id="KW-0812">Transmembrane</keyword>
<evidence type="ECO:0000256" key="5">
    <source>
        <dbReference type="ARBA" id="ARBA00022989"/>
    </source>
</evidence>
<evidence type="ECO:0000256" key="8">
    <source>
        <dbReference type="ARBA" id="ARBA00023139"/>
    </source>
</evidence>
<dbReference type="InterPro" id="IPR017452">
    <property type="entry name" value="GPCR_Rhodpsn_7TM"/>
</dbReference>
<dbReference type="PANTHER" id="PTHR24235">
    <property type="entry name" value="NEUROPEPTIDE Y RECEPTOR"/>
    <property type="match status" value="1"/>
</dbReference>
<organism evidence="15 16">
    <name type="scientific">Oncorhynchus mykiss</name>
    <name type="common">Rainbow trout</name>
    <name type="synonym">Salmo gairdneri</name>
    <dbReference type="NCBI Taxonomy" id="8022"/>
    <lineage>
        <taxon>Eukaryota</taxon>
        <taxon>Metazoa</taxon>
        <taxon>Chordata</taxon>
        <taxon>Craniata</taxon>
        <taxon>Vertebrata</taxon>
        <taxon>Euteleostomi</taxon>
        <taxon>Actinopterygii</taxon>
        <taxon>Neopterygii</taxon>
        <taxon>Teleostei</taxon>
        <taxon>Protacanthopterygii</taxon>
        <taxon>Salmoniformes</taxon>
        <taxon>Salmonidae</taxon>
        <taxon>Salmoninae</taxon>
        <taxon>Oncorhynchus</taxon>
    </lineage>
</organism>
<protein>
    <recommendedName>
        <fullName evidence="2">Neuropeptide Y receptor type 1</fullName>
    </recommendedName>
</protein>
<keyword evidence="11" id="KW-0807">Transducer</keyword>
<keyword evidence="9" id="KW-0675">Receptor</keyword>
<evidence type="ECO:0000259" key="14">
    <source>
        <dbReference type="PROSITE" id="PS50262"/>
    </source>
</evidence>
<name>A0A8C7PWZ7_ONCMY</name>
<reference evidence="15" key="2">
    <citation type="submission" date="2025-08" db="UniProtKB">
        <authorList>
            <consortium name="Ensembl"/>
        </authorList>
    </citation>
    <scope>IDENTIFICATION</scope>
</reference>
<dbReference type="PANTHER" id="PTHR24235:SF24">
    <property type="entry name" value="NEUROPEPTIDE Y RECEPTOR TYPE 1"/>
    <property type="match status" value="1"/>
</dbReference>
<evidence type="ECO:0000313" key="15">
    <source>
        <dbReference type="Ensembl" id="ENSOMYP00000029043.2"/>
    </source>
</evidence>
<evidence type="ECO:0000256" key="6">
    <source>
        <dbReference type="ARBA" id="ARBA00023040"/>
    </source>
</evidence>
<feature type="transmembrane region" description="Helical" evidence="13">
    <location>
        <begin position="99"/>
        <end position="117"/>
    </location>
</feature>
<evidence type="ECO:0000256" key="9">
    <source>
        <dbReference type="ARBA" id="ARBA00023170"/>
    </source>
</evidence>
<feature type="domain" description="G-protein coupled receptors family 1 profile" evidence="14">
    <location>
        <begin position="38"/>
        <end position="126"/>
    </location>
</feature>
<dbReference type="SUPFAM" id="SSF81321">
    <property type="entry name" value="Family A G protein-coupled receptor-like"/>
    <property type="match status" value="1"/>
</dbReference>
<evidence type="ECO:0000256" key="7">
    <source>
        <dbReference type="ARBA" id="ARBA00023136"/>
    </source>
</evidence>
<dbReference type="Proteomes" id="UP000694395">
    <property type="component" value="Chromosome 10"/>
</dbReference>
<keyword evidence="16" id="KW-1185">Reference proteome</keyword>
<comment type="subcellular location">
    <subcellularLocation>
        <location evidence="1">Cell membrane</location>
        <topology evidence="1">Multi-pass membrane protein</topology>
    </subcellularLocation>
</comment>
<evidence type="ECO:0000313" key="16">
    <source>
        <dbReference type="Proteomes" id="UP000694395"/>
    </source>
</evidence>
<dbReference type="GeneTree" id="ENSGT00940000154336"/>
<keyword evidence="12" id="KW-0449">Lipoprotein</keyword>
<dbReference type="GO" id="GO:0043005">
    <property type="term" value="C:neuron projection"/>
    <property type="evidence" value="ECO:0007669"/>
    <property type="project" value="TreeGrafter"/>
</dbReference>
<evidence type="ECO:0000256" key="10">
    <source>
        <dbReference type="ARBA" id="ARBA00023180"/>
    </source>
</evidence>